<feature type="domain" description="HTH tetR-type" evidence="3">
    <location>
        <begin position="33"/>
        <end position="93"/>
    </location>
</feature>
<name>A0A2S0VQQ0_9ALTE</name>
<dbReference type="PRINTS" id="PR00455">
    <property type="entry name" value="HTHTETR"/>
</dbReference>
<dbReference type="PANTHER" id="PTHR43479:SF11">
    <property type="entry name" value="ACREF_ENVCD OPERON REPRESSOR-RELATED"/>
    <property type="match status" value="1"/>
</dbReference>
<dbReference type="PANTHER" id="PTHR43479">
    <property type="entry name" value="ACREF/ENVCD OPERON REPRESSOR-RELATED"/>
    <property type="match status" value="1"/>
</dbReference>
<organism evidence="4 5">
    <name type="scientific">Saccharobesus litoralis</name>
    <dbReference type="NCBI Taxonomy" id="2172099"/>
    <lineage>
        <taxon>Bacteria</taxon>
        <taxon>Pseudomonadati</taxon>
        <taxon>Pseudomonadota</taxon>
        <taxon>Gammaproteobacteria</taxon>
        <taxon>Alteromonadales</taxon>
        <taxon>Alteromonadaceae</taxon>
        <taxon>Saccharobesus</taxon>
    </lineage>
</organism>
<evidence type="ECO:0000313" key="5">
    <source>
        <dbReference type="Proteomes" id="UP000244441"/>
    </source>
</evidence>
<evidence type="ECO:0000313" key="4">
    <source>
        <dbReference type="EMBL" id="AWB66541.1"/>
    </source>
</evidence>
<evidence type="ECO:0000256" key="2">
    <source>
        <dbReference type="PROSITE-ProRule" id="PRU00335"/>
    </source>
</evidence>
<dbReference type="EMBL" id="CP026604">
    <property type="protein sequence ID" value="AWB66541.1"/>
    <property type="molecule type" value="Genomic_DNA"/>
</dbReference>
<gene>
    <name evidence="4" type="ORF">C2869_08910</name>
</gene>
<dbReference type="Pfam" id="PF00440">
    <property type="entry name" value="TetR_N"/>
    <property type="match status" value="1"/>
</dbReference>
<evidence type="ECO:0000259" key="3">
    <source>
        <dbReference type="PROSITE" id="PS50977"/>
    </source>
</evidence>
<dbReference type="PROSITE" id="PS50977">
    <property type="entry name" value="HTH_TETR_2"/>
    <property type="match status" value="1"/>
</dbReference>
<dbReference type="KEGG" id="cate:C2869_08910"/>
<dbReference type="InterPro" id="IPR001647">
    <property type="entry name" value="HTH_TetR"/>
</dbReference>
<dbReference type="Gene3D" id="1.10.357.10">
    <property type="entry name" value="Tetracycline Repressor, domain 2"/>
    <property type="match status" value="1"/>
</dbReference>
<protein>
    <submittedName>
        <fullName evidence="4">TetR/AcrR family transcriptional regulator</fullName>
    </submittedName>
</protein>
<reference evidence="4 5" key="1">
    <citation type="submission" date="2018-01" db="EMBL/GenBank/DDBJ databases">
        <title>Genome sequence of a Cantenovulum-like bacteria.</title>
        <authorList>
            <person name="Tan W.R."/>
            <person name="Lau N.-S."/>
            <person name="Go F."/>
            <person name="Amirul A.-A.A."/>
        </authorList>
    </citation>
    <scope>NUCLEOTIDE SEQUENCE [LARGE SCALE GENOMIC DNA]</scope>
    <source>
        <strain evidence="4 5">CCB-QB4</strain>
    </source>
</reference>
<dbReference type="GO" id="GO:0003677">
    <property type="term" value="F:DNA binding"/>
    <property type="evidence" value="ECO:0007669"/>
    <property type="project" value="UniProtKB-UniRule"/>
</dbReference>
<keyword evidence="5" id="KW-1185">Reference proteome</keyword>
<proteinExistence type="predicted"/>
<dbReference type="Proteomes" id="UP000244441">
    <property type="component" value="Chromosome"/>
</dbReference>
<dbReference type="Gene3D" id="1.10.10.60">
    <property type="entry name" value="Homeodomain-like"/>
    <property type="match status" value="1"/>
</dbReference>
<dbReference type="InterPro" id="IPR050624">
    <property type="entry name" value="HTH-type_Tx_Regulator"/>
</dbReference>
<sequence>MGYWLKHIKKLHAKGECPLSFCSGSQRKQQKIAEREEELITLAHELVDQVGFAGLTMDKLVKQASCSKGTIYNHFSSKEDLISALSLRSLNLVIDMFNKASKFEGNSREKALARGFAYFLYSQLEPTLFMCVLTAKTPAVMEKSSPERLASMIEKEAQCTAMCDQMFEDGLADGSLKLSSTTGVADLTFAMWAMTFGTNALIVNARAAKGIDRLEIKTVLLRNMNIMCDGMNWLPLSSEFDYTRTWQRLEDYFSEYIELLDSQ</sequence>
<evidence type="ECO:0000256" key="1">
    <source>
        <dbReference type="ARBA" id="ARBA00023125"/>
    </source>
</evidence>
<dbReference type="RefSeq" id="WP_108602604.1">
    <property type="nucleotide sequence ID" value="NZ_CP026604.1"/>
</dbReference>
<feature type="DNA-binding region" description="H-T-H motif" evidence="2">
    <location>
        <begin position="56"/>
        <end position="75"/>
    </location>
</feature>
<accession>A0A2S0VQQ0</accession>
<dbReference type="AlphaFoldDB" id="A0A2S0VQQ0"/>
<dbReference type="InterPro" id="IPR009057">
    <property type="entry name" value="Homeodomain-like_sf"/>
</dbReference>
<keyword evidence="1 2" id="KW-0238">DNA-binding</keyword>
<dbReference type="SUPFAM" id="SSF46689">
    <property type="entry name" value="Homeodomain-like"/>
    <property type="match status" value="1"/>
</dbReference>
<dbReference type="OrthoDB" id="63332at2"/>